<dbReference type="AlphaFoldDB" id="A0A0E9WJM1"/>
<reference evidence="1" key="2">
    <citation type="journal article" date="2015" name="Fish Shellfish Immunol.">
        <title>Early steps in the European eel (Anguilla anguilla)-Vibrio vulnificus interaction in the gills: Role of the RtxA13 toxin.</title>
        <authorList>
            <person name="Callol A."/>
            <person name="Pajuelo D."/>
            <person name="Ebbesson L."/>
            <person name="Teles M."/>
            <person name="MacKenzie S."/>
            <person name="Amaro C."/>
        </authorList>
    </citation>
    <scope>NUCLEOTIDE SEQUENCE</scope>
</reference>
<protein>
    <submittedName>
        <fullName evidence="1">Uncharacterized protein</fullName>
    </submittedName>
</protein>
<organism evidence="1">
    <name type="scientific">Anguilla anguilla</name>
    <name type="common">European freshwater eel</name>
    <name type="synonym">Muraena anguilla</name>
    <dbReference type="NCBI Taxonomy" id="7936"/>
    <lineage>
        <taxon>Eukaryota</taxon>
        <taxon>Metazoa</taxon>
        <taxon>Chordata</taxon>
        <taxon>Craniata</taxon>
        <taxon>Vertebrata</taxon>
        <taxon>Euteleostomi</taxon>
        <taxon>Actinopterygii</taxon>
        <taxon>Neopterygii</taxon>
        <taxon>Teleostei</taxon>
        <taxon>Anguilliformes</taxon>
        <taxon>Anguillidae</taxon>
        <taxon>Anguilla</taxon>
    </lineage>
</organism>
<sequence length="33" mass="3845">MPKIKMLRLINKQQQQQNLIVCHVKCTSVNCFG</sequence>
<accession>A0A0E9WJM1</accession>
<dbReference type="EMBL" id="GBXM01018884">
    <property type="protein sequence ID" value="JAH89693.1"/>
    <property type="molecule type" value="Transcribed_RNA"/>
</dbReference>
<name>A0A0E9WJM1_ANGAN</name>
<proteinExistence type="predicted"/>
<reference evidence="1" key="1">
    <citation type="submission" date="2014-11" db="EMBL/GenBank/DDBJ databases">
        <authorList>
            <person name="Amaro Gonzalez C."/>
        </authorList>
    </citation>
    <scope>NUCLEOTIDE SEQUENCE</scope>
</reference>
<evidence type="ECO:0000313" key="1">
    <source>
        <dbReference type="EMBL" id="JAH89693.1"/>
    </source>
</evidence>